<dbReference type="InterPro" id="IPR003734">
    <property type="entry name" value="DUF155"/>
</dbReference>
<feature type="compositionally biased region" description="Basic and acidic residues" evidence="2">
    <location>
        <begin position="273"/>
        <end position="286"/>
    </location>
</feature>
<dbReference type="PANTHER" id="PTHR16255:SF4">
    <property type="entry name" value="SPORULATION PROTEIN RMD8"/>
    <property type="match status" value="1"/>
</dbReference>
<feature type="compositionally biased region" description="Acidic residues" evidence="2">
    <location>
        <begin position="120"/>
        <end position="135"/>
    </location>
</feature>
<proteinExistence type="inferred from homology"/>
<reference evidence="5 6" key="1">
    <citation type="submission" date="2023-11" db="EMBL/GenBank/DDBJ databases">
        <title>An acidophilic fungus is an integral part of prey digestion in a carnivorous sundew plant.</title>
        <authorList>
            <person name="Tsai I.J."/>
        </authorList>
    </citation>
    <scope>NUCLEOTIDE SEQUENCE [LARGE SCALE GENOMIC DNA]</scope>
    <source>
        <strain evidence="5">169a</strain>
    </source>
</reference>
<accession>A0AAQ3RC07</accession>
<evidence type="ECO:0000259" key="4">
    <source>
        <dbReference type="Pfam" id="PF02582"/>
    </source>
</evidence>
<sequence length="626" mass="70169">MSVAPPRGPKRGPTVLVTDARESRPLASANRPQPTRAGTRIISVDNVLQYASSDIPSAQRRAPPGAGGRPQHHTRTPSGKHPLDPKLSGRGVPLSGGAGAAHLPARSSKTSEKLVLLPETTEEHDDEDDFEDDDEAPPRDEELARRRLAGQKGGKSEAERLSKARRNAEAQLARVTAYCTAQSFKLMATAEFVREQHGARTKLYDDCLYCVYQLPLLGGNDGYRVRSSPVMKNPGGRSILDEQIEANERREYREGWHEESDEYSVPNEVYHQNGERKNEQETAEERRDEEEEFRQESVMAQETNHDVEDDDESRRRESEGSSNLSFNNSPQPAVAADAHTVAELFIFSYGVAVLWNFTPNQEKDLLADLTFSANPHTTMPSQKSSQHMTPTPIAFSLMTRPLDESDFETEELHFQYNTSIEKPRIYNDMITLRTSDHMVKLAMSHAIAQSTKLSFFEERMHRTMSEAQYVPRRLALEGRLGMSRKEVVSLVGRLFEGRVNVNLSSNMLDTPSFFWDSEPTLHPLYQAVREYLEIKPRIQVLNERCQVFLDLAEILSDAIADVKMTRITWIIIVLIVISILVTCTEVVLRFAILAAGKKETGDSAISGFEVVKGLFSSGLQEGATEL</sequence>
<organism evidence="5 6">
    <name type="scientific">Acrodontium crateriforme</name>
    <dbReference type="NCBI Taxonomy" id="150365"/>
    <lineage>
        <taxon>Eukaryota</taxon>
        <taxon>Fungi</taxon>
        <taxon>Dikarya</taxon>
        <taxon>Ascomycota</taxon>
        <taxon>Pezizomycotina</taxon>
        <taxon>Dothideomycetes</taxon>
        <taxon>Dothideomycetidae</taxon>
        <taxon>Mycosphaerellales</taxon>
        <taxon>Teratosphaeriaceae</taxon>
        <taxon>Acrodontium</taxon>
    </lineage>
</organism>
<feature type="region of interest" description="Disordered" evidence="2">
    <location>
        <begin position="1"/>
        <end position="139"/>
    </location>
</feature>
<keyword evidence="6" id="KW-1185">Reference proteome</keyword>
<feature type="domain" description="DUF155" evidence="4">
    <location>
        <begin position="344"/>
        <end position="542"/>
    </location>
</feature>
<evidence type="ECO:0000256" key="2">
    <source>
        <dbReference type="SAM" id="MobiDB-lite"/>
    </source>
</evidence>
<evidence type="ECO:0000313" key="5">
    <source>
        <dbReference type="EMBL" id="WPH03285.1"/>
    </source>
</evidence>
<gene>
    <name evidence="5" type="ORF">R9X50_00616200</name>
</gene>
<feature type="region of interest" description="Disordered" evidence="2">
    <location>
        <begin position="253"/>
        <end position="331"/>
    </location>
</feature>
<dbReference type="Proteomes" id="UP001303373">
    <property type="component" value="Chromosome 10"/>
</dbReference>
<dbReference type="EMBL" id="CP138589">
    <property type="protein sequence ID" value="WPH03285.1"/>
    <property type="molecule type" value="Genomic_DNA"/>
</dbReference>
<comment type="similarity">
    <text evidence="1">Belongs to the RMD1/sif2 family.</text>
</comment>
<protein>
    <recommendedName>
        <fullName evidence="4">DUF155 domain-containing protein</fullName>
    </recommendedName>
</protein>
<keyword evidence="3" id="KW-1133">Transmembrane helix</keyword>
<dbReference type="PANTHER" id="PTHR16255">
    <property type="entry name" value="REQUIRED FOR MEIOTIC NUCLEAR DIVISION PROTEIN 1 HOMOLOG"/>
    <property type="match status" value="1"/>
</dbReference>
<dbReference type="InterPro" id="IPR051624">
    <property type="entry name" value="RMD1/Sad1-interacting"/>
</dbReference>
<evidence type="ECO:0000256" key="1">
    <source>
        <dbReference type="ARBA" id="ARBA00008306"/>
    </source>
</evidence>
<dbReference type="AlphaFoldDB" id="A0AAQ3RC07"/>
<feature type="transmembrane region" description="Helical" evidence="3">
    <location>
        <begin position="567"/>
        <end position="588"/>
    </location>
</feature>
<keyword evidence="3" id="KW-0472">Membrane</keyword>
<dbReference type="Pfam" id="PF02582">
    <property type="entry name" value="DUF155"/>
    <property type="match status" value="1"/>
</dbReference>
<keyword evidence="3" id="KW-0812">Transmembrane</keyword>
<evidence type="ECO:0000313" key="6">
    <source>
        <dbReference type="Proteomes" id="UP001303373"/>
    </source>
</evidence>
<dbReference type="GO" id="GO:0005739">
    <property type="term" value="C:mitochondrion"/>
    <property type="evidence" value="ECO:0007669"/>
    <property type="project" value="UniProtKB-ARBA"/>
</dbReference>
<evidence type="ECO:0000256" key="3">
    <source>
        <dbReference type="SAM" id="Phobius"/>
    </source>
</evidence>
<name>A0AAQ3RC07_9PEZI</name>